<protein>
    <submittedName>
        <fullName evidence="1">Cell division protein</fullName>
    </submittedName>
</protein>
<evidence type="ECO:0000313" key="1">
    <source>
        <dbReference type="EMBL" id="GBF79854.1"/>
    </source>
</evidence>
<comment type="caution">
    <text evidence="1">The sequence shown here is derived from an EMBL/GenBank/DDBJ whole genome shotgun (WGS) entry which is preliminary data.</text>
</comment>
<sequence length="87" mass="10069">MSKKENKSMKTRHLNIEISESLFKQLENLAELTEESIDDLVIQMIAKNILLATRTAEDLKEKLELISSENIPNFIQVNIQNQELVQE</sequence>
<dbReference type="RefSeq" id="WP_124976985.1">
    <property type="nucleotide sequence ID" value="NZ_BDQK01000005.1"/>
</dbReference>
<proteinExistence type="predicted"/>
<accession>A0A401IF51</accession>
<gene>
    <name evidence="1" type="ORF">AsFPU1_1254</name>
</gene>
<dbReference type="AlphaFoldDB" id="A0A401IF51"/>
<keyword evidence="2" id="KW-1185">Reference proteome</keyword>
<keyword evidence="1" id="KW-0131">Cell cycle</keyword>
<organism evidence="1 2">
    <name type="scientific">Aphanothece sacrum FPU1</name>
    <dbReference type="NCBI Taxonomy" id="1920663"/>
    <lineage>
        <taxon>Bacteria</taxon>
        <taxon>Bacillati</taxon>
        <taxon>Cyanobacteriota</taxon>
        <taxon>Cyanophyceae</taxon>
        <taxon>Oscillatoriophycideae</taxon>
        <taxon>Chroococcales</taxon>
        <taxon>Aphanothecaceae</taxon>
        <taxon>Aphanothece</taxon>
    </lineage>
</organism>
<keyword evidence="1" id="KW-0132">Cell division</keyword>
<evidence type="ECO:0000313" key="2">
    <source>
        <dbReference type="Proteomes" id="UP000287247"/>
    </source>
</evidence>
<dbReference type="EMBL" id="BDQK01000005">
    <property type="protein sequence ID" value="GBF79854.1"/>
    <property type="molecule type" value="Genomic_DNA"/>
</dbReference>
<dbReference type="Proteomes" id="UP000287247">
    <property type="component" value="Unassembled WGS sequence"/>
</dbReference>
<name>A0A401IF51_APHSA</name>
<dbReference type="GO" id="GO:0051301">
    <property type="term" value="P:cell division"/>
    <property type="evidence" value="ECO:0007669"/>
    <property type="project" value="UniProtKB-KW"/>
</dbReference>
<reference evidence="2" key="1">
    <citation type="submission" date="2017-05" db="EMBL/GenBank/DDBJ databases">
        <title>Physiological properties and genetic analysis related to exopolysaccharide production of fresh-water unicellular cyanobacterium Aphanothece sacrum, Suizenji Nori, that has been cultured as a food source in Japan.</title>
        <authorList>
            <person name="Kanesaki Y."/>
            <person name="Yoshikawa S."/>
            <person name="Ohki K."/>
        </authorList>
    </citation>
    <scope>NUCLEOTIDE SEQUENCE [LARGE SCALE GENOMIC DNA]</scope>
    <source>
        <strain evidence="2">FPU1</strain>
    </source>
</reference>